<accession>A0ABP9V5V0</accession>
<protein>
    <recommendedName>
        <fullName evidence="3">DUF1080 domain-containing protein</fullName>
    </recommendedName>
</protein>
<keyword evidence="2" id="KW-1185">Reference proteome</keyword>
<dbReference type="EMBL" id="BAABRL010000009">
    <property type="protein sequence ID" value="GAA5496727.1"/>
    <property type="molecule type" value="Genomic_DNA"/>
</dbReference>
<comment type="caution">
    <text evidence="1">The sequence shown here is derived from an EMBL/GenBank/DDBJ whole genome shotgun (WGS) entry which is preliminary data.</text>
</comment>
<name>A0ABP9V5V0_9BACT</name>
<sequence length="222" mass="24489">MKPISLLLAAGVIGLSACKSDQTSSEETTKTTEAPAIPWTTLLGKQDLWQDPLNGQTTEWHEDGSLTIHYGESVAGVKWTGDLPQAPYELELETRRLDGVDFFCGLTFPVRKADECVTLILGGWGGTQVGISSIDGMDASQNETSQIISFEKERWYQVKLKVTEEKLQVSLDGKQIMDVDIAGKALGLRHGPIENFTPLSLTTFQTDGQFRNLKWRALDSAR</sequence>
<dbReference type="Gene3D" id="2.60.120.560">
    <property type="entry name" value="Exo-inulinase, domain 1"/>
    <property type="match status" value="1"/>
</dbReference>
<evidence type="ECO:0000313" key="2">
    <source>
        <dbReference type="Proteomes" id="UP001424741"/>
    </source>
</evidence>
<organism evidence="1 2">
    <name type="scientific">Rubritalea halochordaticola</name>
    <dbReference type="NCBI Taxonomy" id="714537"/>
    <lineage>
        <taxon>Bacteria</taxon>
        <taxon>Pseudomonadati</taxon>
        <taxon>Verrucomicrobiota</taxon>
        <taxon>Verrucomicrobiia</taxon>
        <taxon>Verrucomicrobiales</taxon>
        <taxon>Rubritaleaceae</taxon>
        <taxon>Rubritalea</taxon>
    </lineage>
</organism>
<evidence type="ECO:0008006" key="3">
    <source>
        <dbReference type="Google" id="ProtNLM"/>
    </source>
</evidence>
<dbReference type="PROSITE" id="PS51257">
    <property type="entry name" value="PROKAR_LIPOPROTEIN"/>
    <property type="match status" value="1"/>
</dbReference>
<reference evidence="1 2" key="1">
    <citation type="submission" date="2024-02" db="EMBL/GenBank/DDBJ databases">
        <title>Rubritalea halochordaticola NBRC 107102.</title>
        <authorList>
            <person name="Ichikawa N."/>
            <person name="Katano-Makiyama Y."/>
            <person name="Hidaka K."/>
        </authorList>
    </citation>
    <scope>NUCLEOTIDE SEQUENCE [LARGE SCALE GENOMIC DNA]</scope>
    <source>
        <strain evidence="1 2">NBRC 107102</strain>
    </source>
</reference>
<evidence type="ECO:0000313" key="1">
    <source>
        <dbReference type="EMBL" id="GAA5496727.1"/>
    </source>
</evidence>
<dbReference type="RefSeq" id="WP_346189350.1">
    <property type="nucleotide sequence ID" value="NZ_BAABRL010000009.1"/>
</dbReference>
<proteinExistence type="predicted"/>
<gene>
    <name evidence="1" type="ORF">Rhal01_02912</name>
</gene>
<dbReference type="Proteomes" id="UP001424741">
    <property type="component" value="Unassembled WGS sequence"/>
</dbReference>